<evidence type="ECO:0000256" key="3">
    <source>
        <dbReference type="ARBA" id="ARBA00046339"/>
    </source>
</evidence>
<sequence>MAVHPPVPVPIAMADSRPIPGPSATPSAPSAYGAAPSAAAQHLIYVLLDSNLPTGGFVASGGLESYAKHGFLHPPAAAPFAVQTGAVGIETPALVLATNAGVANGAPPAQPRARPMSAPAMGPGKAGPAVVAFARAEMENFERSTGAYLSGAWGAVDAALCAPSKAWSADDDVPGAAASPSVASPAPSPSPSVDSTVAALVALDTAHEATLLSHVPRRASRAQGVALLTLHARGMGAPPGFPLDDEADEDEESDGAEPESESESESESEDQVPAETRSGAGVEGRGSGRGRVGEGEGHKAATARRNELARELVAAYRHAIRRGAPGHLAVCFGVVTACLGLDLETTRHLYLFTHARSTLSAAVRLNIIGPYLSTQLLAHPMRKVLRSCLKLAGKEGAWHPEVELAAFPTEVEVAPAPALAAEQGGDQCEVDAWAWADEAERGPATTWPLGEILAARHDLQHSRIFNS</sequence>
<dbReference type="RefSeq" id="XP_028476752.1">
    <property type="nucleotide sequence ID" value="XM_028622859.1"/>
</dbReference>
<evidence type="ECO:0000256" key="4">
    <source>
        <dbReference type="SAM" id="MobiDB-lite"/>
    </source>
</evidence>
<evidence type="ECO:0000256" key="2">
    <source>
        <dbReference type="ARBA" id="ARBA00023186"/>
    </source>
</evidence>
<comment type="similarity">
    <text evidence="3">Belongs to the UreF family.</text>
</comment>
<gene>
    <name evidence="5" type="ORF">EHS24_007500</name>
</gene>
<dbReference type="PANTHER" id="PTHR33620:SF1">
    <property type="entry name" value="UREASE ACCESSORY PROTEIN F"/>
    <property type="match status" value="1"/>
</dbReference>
<evidence type="ECO:0008006" key="7">
    <source>
        <dbReference type="Google" id="ProtNLM"/>
    </source>
</evidence>
<feature type="compositionally biased region" description="Acidic residues" evidence="4">
    <location>
        <begin position="243"/>
        <end position="272"/>
    </location>
</feature>
<keyword evidence="1" id="KW-0996">Nickel insertion</keyword>
<reference evidence="5 6" key="1">
    <citation type="submission" date="2018-11" db="EMBL/GenBank/DDBJ databases">
        <title>Genome sequence of Apiotrichum porosum DSM 27194.</title>
        <authorList>
            <person name="Aliyu H."/>
            <person name="Gorte O."/>
            <person name="Ochsenreither K."/>
        </authorList>
    </citation>
    <scope>NUCLEOTIDE SEQUENCE [LARGE SCALE GENOMIC DNA]</scope>
    <source>
        <strain evidence="5 6">DSM 27194</strain>
    </source>
</reference>
<evidence type="ECO:0000313" key="6">
    <source>
        <dbReference type="Proteomes" id="UP000279236"/>
    </source>
</evidence>
<feature type="compositionally biased region" description="Gly residues" evidence="4">
    <location>
        <begin position="281"/>
        <end position="290"/>
    </location>
</feature>
<dbReference type="STRING" id="105984.A0A427XUJ6"/>
<dbReference type="Pfam" id="PF01730">
    <property type="entry name" value="UreF"/>
    <property type="match status" value="1"/>
</dbReference>
<dbReference type="AlphaFoldDB" id="A0A427XUJ6"/>
<dbReference type="Gene3D" id="1.10.4190.10">
    <property type="entry name" value="Urease accessory protein UreF"/>
    <property type="match status" value="1"/>
</dbReference>
<dbReference type="OrthoDB" id="2550922at2759"/>
<dbReference type="Proteomes" id="UP000279236">
    <property type="component" value="Unassembled WGS sequence"/>
</dbReference>
<keyword evidence="6" id="KW-1185">Reference proteome</keyword>
<evidence type="ECO:0000256" key="1">
    <source>
        <dbReference type="ARBA" id="ARBA00022988"/>
    </source>
</evidence>
<feature type="region of interest" description="Disordered" evidence="4">
    <location>
        <begin position="233"/>
        <end position="304"/>
    </location>
</feature>
<dbReference type="GO" id="GO:0016151">
    <property type="term" value="F:nickel cation binding"/>
    <property type="evidence" value="ECO:0007669"/>
    <property type="project" value="InterPro"/>
</dbReference>
<organism evidence="5 6">
    <name type="scientific">Apiotrichum porosum</name>
    <dbReference type="NCBI Taxonomy" id="105984"/>
    <lineage>
        <taxon>Eukaryota</taxon>
        <taxon>Fungi</taxon>
        <taxon>Dikarya</taxon>
        <taxon>Basidiomycota</taxon>
        <taxon>Agaricomycotina</taxon>
        <taxon>Tremellomycetes</taxon>
        <taxon>Trichosporonales</taxon>
        <taxon>Trichosporonaceae</taxon>
        <taxon>Apiotrichum</taxon>
    </lineage>
</organism>
<name>A0A427XUJ6_9TREE</name>
<evidence type="ECO:0000313" key="5">
    <source>
        <dbReference type="EMBL" id="RSH82520.1"/>
    </source>
</evidence>
<proteinExistence type="inferred from homology"/>
<dbReference type="InterPro" id="IPR002639">
    <property type="entry name" value="UreF"/>
</dbReference>
<dbReference type="GeneID" id="39592043"/>
<feature type="compositionally biased region" description="Basic and acidic residues" evidence="4">
    <location>
        <begin position="291"/>
        <end position="304"/>
    </location>
</feature>
<feature type="region of interest" description="Disordered" evidence="4">
    <location>
        <begin position="167"/>
        <end position="194"/>
    </location>
</feature>
<keyword evidence="2" id="KW-0143">Chaperone</keyword>
<accession>A0A427XUJ6</accession>
<feature type="compositionally biased region" description="Low complexity" evidence="4">
    <location>
        <begin position="174"/>
        <end position="194"/>
    </location>
</feature>
<comment type="caution">
    <text evidence="5">The sequence shown here is derived from an EMBL/GenBank/DDBJ whole genome shotgun (WGS) entry which is preliminary data.</text>
</comment>
<dbReference type="EMBL" id="RSCE01000005">
    <property type="protein sequence ID" value="RSH82520.1"/>
    <property type="molecule type" value="Genomic_DNA"/>
</dbReference>
<dbReference type="InterPro" id="IPR038277">
    <property type="entry name" value="UreF_sf"/>
</dbReference>
<dbReference type="PANTHER" id="PTHR33620">
    <property type="entry name" value="UREASE ACCESSORY PROTEIN F"/>
    <property type="match status" value="1"/>
</dbReference>
<protein>
    <recommendedName>
        <fullName evidence="7">Urease accessory protein UreF</fullName>
    </recommendedName>
</protein>